<sequence>MISDAVDRLVGSLGDLSPEQEVHAATARRLAAVMDGQSEQAPLYALPGFARELRNAVAALEGAPVPGQGVDMTELDAVMGSVLR</sequence>
<gene>
    <name evidence="1" type="ORF">GCM10010468_37120</name>
</gene>
<dbReference type="EMBL" id="BAAAUV010000008">
    <property type="protein sequence ID" value="GAA3215584.1"/>
    <property type="molecule type" value="Genomic_DNA"/>
</dbReference>
<comment type="caution">
    <text evidence="1">The sequence shown here is derived from an EMBL/GenBank/DDBJ whole genome shotgun (WGS) entry which is preliminary data.</text>
</comment>
<accession>A0ABP6QB36</accession>
<dbReference type="RefSeq" id="WP_344829625.1">
    <property type="nucleotide sequence ID" value="NZ_BAAAUV010000008.1"/>
</dbReference>
<evidence type="ECO:0000313" key="2">
    <source>
        <dbReference type="Proteomes" id="UP001501237"/>
    </source>
</evidence>
<organism evidence="1 2">
    <name type="scientific">Actinocorallia longicatena</name>
    <dbReference type="NCBI Taxonomy" id="111803"/>
    <lineage>
        <taxon>Bacteria</taxon>
        <taxon>Bacillati</taxon>
        <taxon>Actinomycetota</taxon>
        <taxon>Actinomycetes</taxon>
        <taxon>Streptosporangiales</taxon>
        <taxon>Thermomonosporaceae</taxon>
        <taxon>Actinocorallia</taxon>
    </lineage>
</organism>
<reference evidence="2" key="1">
    <citation type="journal article" date="2019" name="Int. J. Syst. Evol. Microbiol.">
        <title>The Global Catalogue of Microorganisms (GCM) 10K type strain sequencing project: providing services to taxonomists for standard genome sequencing and annotation.</title>
        <authorList>
            <consortium name="The Broad Institute Genomics Platform"/>
            <consortium name="The Broad Institute Genome Sequencing Center for Infectious Disease"/>
            <person name="Wu L."/>
            <person name="Ma J."/>
        </authorList>
    </citation>
    <scope>NUCLEOTIDE SEQUENCE [LARGE SCALE GENOMIC DNA]</scope>
    <source>
        <strain evidence="2">JCM 9377</strain>
    </source>
</reference>
<keyword evidence="2" id="KW-1185">Reference proteome</keyword>
<name>A0ABP6QB36_9ACTN</name>
<dbReference type="Proteomes" id="UP001501237">
    <property type="component" value="Unassembled WGS sequence"/>
</dbReference>
<proteinExistence type="predicted"/>
<protein>
    <submittedName>
        <fullName evidence="1">Uncharacterized protein</fullName>
    </submittedName>
</protein>
<evidence type="ECO:0000313" key="1">
    <source>
        <dbReference type="EMBL" id="GAA3215584.1"/>
    </source>
</evidence>